<gene>
    <name evidence="2" type="ORF">GGX14DRAFT_409017</name>
</gene>
<sequence length="167" mass="17776">MPVFARTMPISMRDMPVCATNTGMPAMPTIRQPDIDVVADSSGIDPITVSKWDDGTGRGNAENPPRISLTPPRAMGRVSAIAEEGHAGDGMPAINAHAYACPYHFKLRHAGWHARITSLILLRRPEFATQAKECPAPGLNGVLLLDSSIIAETMADVHDTPAGLSLA</sequence>
<accession>A0AAD6UJW0</accession>
<reference evidence="2" key="1">
    <citation type="submission" date="2023-03" db="EMBL/GenBank/DDBJ databases">
        <title>Massive genome expansion in bonnet fungi (Mycena s.s.) driven by repeated elements and novel gene families across ecological guilds.</title>
        <authorList>
            <consortium name="Lawrence Berkeley National Laboratory"/>
            <person name="Harder C.B."/>
            <person name="Miyauchi S."/>
            <person name="Viragh M."/>
            <person name="Kuo A."/>
            <person name="Thoen E."/>
            <person name="Andreopoulos B."/>
            <person name="Lu D."/>
            <person name="Skrede I."/>
            <person name="Drula E."/>
            <person name="Henrissat B."/>
            <person name="Morin E."/>
            <person name="Kohler A."/>
            <person name="Barry K."/>
            <person name="LaButti K."/>
            <person name="Morin E."/>
            <person name="Salamov A."/>
            <person name="Lipzen A."/>
            <person name="Mereny Z."/>
            <person name="Hegedus B."/>
            <person name="Baldrian P."/>
            <person name="Stursova M."/>
            <person name="Weitz H."/>
            <person name="Taylor A."/>
            <person name="Grigoriev I.V."/>
            <person name="Nagy L.G."/>
            <person name="Martin F."/>
            <person name="Kauserud H."/>
        </authorList>
    </citation>
    <scope>NUCLEOTIDE SEQUENCE</scope>
    <source>
        <strain evidence="2">9144</strain>
    </source>
</reference>
<protein>
    <submittedName>
        <fullName evidence="2">Uncharacterized protein</fullName>
    </submittedName>
</protein>
<evidence type="ECO:0000313" key="3">
    <source>
        <dbReference type="Proteomes" id="UP001219525"/>
    </source>
</evidence>
<comment type="caution">
    <text evidence="2">The sequence shown here is derived from an EMBL/GenBank/DDBJ whole genome shotgun (WGS) entry which is preliminary data.</text>
</comment>
<dbReference type="Proteomes" id="UP001219525">
    <property type="component" value="Unassembled WGS sequence"/>
</dbReference>
<keyword evidence="3" id="KW-1185">Reference proteome</keyword>
<name>A0AAD6UJW0_9AGAR</name>
<feature type="region of interest" description="Disordered" evidence="1">
    <location>
        <begin position="48"/>
        <end position="72"/>
    </location>
</feature>
<dbReference type="AlphaFoldDB" id="A0AAD6UJW0"/>
<proteinExistence type="predicted"/>
<dbReference type="EMBL" id="JARJCW010000188">
    <property type="protein sequence ID" value="KAJ7187660.1"/>
    <property type="molecule type" value="Genomic_DNA"/>
</dbReference>
<organism evidence="2 3">
    <name type="scientific">Mycena pura</name>
    <dbReference type="NCBI Taxonomy" id="153505"/>
    <lineage>
        <taxon>Eukaryota</taxon>
        <taxon>Fungi</taxon>
        <taxon>Dikarya</taxon>
        <taxon>Basidiomycota</taxon>
        <taxon>Agaricomycotina</taxon>
        <taxon>Agaricomycetes</taxon>
        <taxon>Agaricomycetidae</taxon>
        <taxon>Agaricales</taxon>
        <taxon>Marasmiineae</taxon>
        <taxon>Mycenaceae</taxon>
        <taxon>Mycena</taxon>
    </lineage>
</organism>
<evidence type="ECO:0000313" key="2">
    <source>
        <dbReference type="EMBL" id="KAJ7187660.1"/>
    </source>
</evidence>
<evidence type="ECO:0000256" key="1">
    <source>
        <dbReference type="SAM" id="MobiDB-lite"/>
    </source>
</evidence>